<evidence type="ECO:0000313" key="4">
    <source>
        <dbReference type="Proteomes" id="UP000316621"/>
    </source>
</evidence>
<sequence>MISFICSFTCQMYLSAQSKNIIIAYLDAASIVVHIALSWLFCVKYNMGITGAMTSTVNAYWIPNVGQLLFVTCGGCPETWSGFSMLAFQDLWLVIKLSMSSGAMLCLELWYNSVLVLLTGNMTNAKVAIDALAICVRVSNELGGGSSKGAKFAILVSTLTSLTIGVVLFVFFLFFKGKLAYIFTTDEAVAIAVDGLAPLLAFSILLNSVQHVLSGVAVGAGWQSTVAYVNVACYYLVGIPIGMVLGYLISLQVRGIWMGMLIGTAFQTIVLVTITWRTDWDNQVALARDRVRRWGAHEREEPIQNGQGV</sequence>
<keyword evidence="2" id="KW-0812">Transmembrane</keyword>
<evidence type="ECO:0000256" key="2">
    <source>
        <dbReference type="SAM" id="Phobius"/>
    </source>
</evidence>
<protein>
    <recommendedName>
        <fullName evidence="5">Polysaccharide biosynthesis protein C-terminal domain-containing protein</fullName>
    </recommendedName>
</protein>
<dbReference type="Pfam" id="PF01554">
    <property type="entry name" value="MatE"/>
    <property type="match status" value="1"/>
</dbReference>
<feature type="transmembrane region" description="Helical" evidence="2">
    <location>
        <begin position="187"/>
        <end position="206"/>
    </location>
</feature>
<dbReference type="Proteomes" id="UP000316621">
    <property type="component" value="Chromosome 11"/>
</dbReference>
<evidence type="ECO:0000256" key="1">
    <source>
        <dbReference type="ARBA" id="ARBA00010199"/>
    </source>
</evidence>
<name>A0A4Y7LF91_PAPSO</name>
<dbReference type="AlphaFoldDB" id="A0A4Y7LF91"/>
<dbReference type="GO" id="GO:0015297">
    <property type="term" value="F:antiporter activity"/>
    <property type="evidence" value="ECO:0007669"/>
    <property type="project" value="InterPro"/>
</dbReference>
<organism evidence="3 4">
    <name type="scientific">Papaver somniferum</name>
    <name type="common">Opium poppy</name>
    <dbReference type="NCBI Taxonomy" id="3469"/>
    <lineage>
        <taxon>Eukaryota</taxon>
        <taxon>Viridiplantae</taxon>
        <taxon>Streptophyta</taxon>
        <taxon>Embryophyta</taxon>
        <taxon>Tracheophyta</taxon>
        <taxon>Spermatophyta</taxon>
        <taxon>Magnoliopsida</taxon>
        <taxon>Ranunculales</taxon>
        <taxon>Papaveraceae</taxon>
        <taxon>Papaveroideae</taxon>
        <taxon>Papaver</taxon>
    </lineage>
</organism>
<dbReference type="Gramene" id="RZC83310">
    <property type="protein sequence ID" value="RZC83310"/>
    <property type="gene ID" value="C5167_046098"/>
</dbReference>
<comment type="similarity">
    <text evidence="1">Belongs to the multi antimicrobial extrusion (MATE) (TC 2.A.66.1) family.</text>
</comment>
<keyword evidence="2" id="KW-1133">Transmembrane helix</keyword>
<feature type="transmembrane region" description="Helical" evidence="2">
    <location>
        <begin position="256"/>
        <end position="276"/>
    </location>
</feature>
<gene>
    <name evidence="3" type="ORF">C5167_046098</name>
</gene>
<dbReference type="GO" id="GO:0042910">
    <property type="term" value="F:xenobiotic transmembrane transporter activity"/>
    <property type="evidence" value="ECO:0007669"/>
    <property type="project" value="InterPro"/>
</dbReference>
<feature type="transmembrane region" description="Helical" evidence="2">
    <location>
        <begin position="22"/>
        <end position="43"/>
    </location>
</feature>
<proteinExistence type="inferred from homology"/>
<feature type="transmembrane region" description="Helical" evidence="2">
    <location>
        <begin position="226"/>
        <end position="249"/>
    </location>
</feature>
<dbReference type="PANTHER" id="PTHR11206">
    <property type="entry name" value="MULTIDRUG RESISTANCE PROTEIN"/>
    <property type="match status" value="1"/>
</dbReference>
<keyword evidence="4" id="KW-1185">Reference proteome</keyword>
<evidence type="ECO:0008006" key="5">
    <source>
        <dbReference type="Google" id="ProtNLM"/>
    </source>
</evidence>
<dbReference type="GO" id="GO:0016020">
    <property type="term" value="C:membrane"/>
    <property type="evidence" value="ECO:0007669"/>
    <property type="project" value="InterPro"/>
</dbReference>
<keyword evidence="2" id="KW-0472">Membrane</keyword>
<dbReference type="EMBL" id="CM010725">
    <property type="protein sequence ID" value="RZC83310.1"/>
    <property type="molecule type" value="Genomic_DNA"/>
</dbReference>
<dbReference type="OMA" id="HNAVICS"/>
<evidence type="ECO:0000313" key="3">
    <source>
        <dbReference type="EMBL" id="RZC83310.1"/>
    </source>
</evidence>
<dbReference type="InterPro" id="IPR002528">
    <property type="entry name" value="MATE_fam"/>
</dbReference>
<dbReference type="STRING" id="3469.A0A4Y7LF91"/>
<accession>A0A4Y7LF91</accession>
<reference evidence="3 4" key="1">
    <citation type="journal article" date="2018" name="Science">
        <title>The opium poppy genome and morphinan production.</title>
        <authorList>
            <person name="Guo L."/>
            <person name="Winzer T."/>
            <person name="Yang X."/>
            <person name="Li Y."/>
            <person name="Ning Z."/>
            <person name="He Z."/>
            <person name="Teodor R."/>
            <person name="Lu Y."/>
            <person name="Bowser T.A."/>
            <person name="Graham I.A."/>
            <person name="Ye K."/>
        </authorList>
    </citation>
    <scope>NUCLEOTIDE SEQUENCE [LARGE SCALE GENOMIC DNA]</scope>
    <source>
        <strain evidence="4">cv. HN1</strain>
        <tissue evidence="3">Leaves</tissue>
    </source>
</reference>
<feature type="transmembrane region" description="Helical" evidence="2">
    <location>
        <begin position="152"/>
        <end position="175"/>
    </location>
</feature>